<evidence type="ECO:0000313" key="11">
    <source>
        <dbReference type="Proteomes" id="UP000244168"/>
    </source>
</evidence>
<proteinExistence type="inferred from homology"/>
<protein>
    <submittedName>
        <fullName evidence="10">Lipoprotein-releasing system permease protein</fullName>
    </submittedName>
</protein>
<dbReference type="Pfam" id="PF12704">
    <property type="entry name" value="MacB_PCD"/>
    <property type="match status" value="1"/>
</dbReference>
<evidence type="ECO:0000259" key="9">
    <source>
        <dbReference type="Pfam" id="PF12704"/>
    </source>
</evidence>
<evidence type="ECO:0000256" key="7">
    <source>
        <dbReference type="SAM" id="Phobius"/>
    </source>
</evidence>
<dbReference type="InterPro" id="IPR003838">
    <property type="entry name" value="ABC3_permease_C"/>
</dbReference>
<comment type="caution">
    <text evidence="10">The sequence shown here is derived from an EMBL/GenBank/DDBJ whole genome shotgun (WGS) entry which is preliminary data.</text>
</comment>
<dbReference type="PANTHER" id="PTHR30489:SF0">
    <property type="entry name" value="LIPOPROTEIN-RELEASING SYSTEM TRANSMEMBRANE PROTEIN LOLE"/>
    <property type="match status" value="1"/>
</dbReference>
<dbReference type="Pfam" id="PF02687">
    <property type="entry name" value="FtsX"/>
    <property type="match status" value="1"/>
</dbReference>
<comment type="similarity">
    <text evidence="2">Belongs to the ABC-4 integral membrane protein family. LolC/E subfamily.</text>
</comment>
<keyword evidence="5 7" id="KW-1133">Transmembrane helix</keyword>
<evidence type="ECO:0000256" key="6">
    <source>
        <dbReference type="ARBA" id="ARBA00023136"/>
    </source>
</evidence>
<keyword evidence="3" id="KW-1003">Cell membrane</keyword>
<keyword evidence="10" id="KW-0449">Lipoprotein</keyword>
<feature type="transmembrane region" description="Helical" evidence="7">
    <location>
        <begin position="33"/>
        <end position="56"/>
    </location>
</feature>
<organism evidence="10 11">
    <name type="scientific">Mucilaginibacter yixingensis</name>
    <dbReference type="NCBI Taxonomy" id="1295612"/>
    <lineage>
        <taxon>Bacteria</taxon>
        <taxon>Pseudomonadati</taxon>
        <taxon>Bacteroidota</taxon>
        <taxon>Sphingobacteriia</taxon>
        <taxon>Sphingobacteriales</taxon>
        <taxon>Sphingobacteriaceae</taxon>
        <taxon>Mucilaginibacter</taxon>
    </lineage>
</organism>
<dbReference type="EMBL" id="QAOQ01000006">
    <property type="protein sequence ID" value="PTQ95047.1"/>
    <property type="molecule type" value="Genomic_DNA"/>
</dbReference>
<name>A0A2T5J7C1_9SPHI</name>
<comment type="subcellular location">
    <subcellularLocation>
        <location evidence="1">Cell membrane</location>
        <topology evidence="1">Multi-pass membrane protein</topology>
    </subcellularLocation>
</comment>
<evidence type="ECO:0000256" key="5">
    <source>
        <dbReference type="ARBA" id="ARBA00022989"/>
    </source>
</evidence>
<evidence type="ECO:0000256" key="3">
    <source>
        <dbReference type="ARBA" id="ARBA00022475"/>
    </source>
</evidence>
<dbReference type="RefSeq" id="WP_245917086.1">
    <property type="nucleotide sequence ID" value="NZ_CP160205.1"/>
</dbReference>
<evidence type="ECO:0000313" key="10">
    <source>
        <dbReference type="EMBL" id="PTQ95047.1"/>
    </source>
</evidence>
<dbReference type="GO" id="GO:0098797">
    <property type="term" value="C:plasma membrane protein complex"/>
    <property type="evidence" value="ECO:0007669"/>
    <property type="project" value="TreeGrafter"/>
</dbReference>
<dbReference type="GO" id="GO:0044874">
    <property type="term" value="P:lipoprotein localization to outer membrane"/>
    <property type="evidence" value="ECO:0007669"/>
    <property type="project" value="TreeGrafter"/>
</dbReference>
<sequence length="417" mass="46465">MRIFAKIQKSALSFSTFIAGRVTFQSKRTFSKLIVRIAIVGIMLGLSAMILSLAILKGFKKDIKENVRGFSGDITVISYDLNNSYDNSPMNADAAMEQLVKTMPQFTGIYPFATKPGIIKANQEIEGVVLKGVDKGYNWNYLKANLVSGRVIDYRDTAQSEKEIIISSYTAARLKLKLGDSFLMYFVQEPLRKRKLQIVGIYDAGVEEVNKTFVVGALSLVKKLNGWKPTQIGGYEVRVRNFDELTPANSSLGDIMPEKVHSYTVAENYPVIFEWLKLLDGSTGVLLVLLLAVALINMISALLIMILERTTMIGMLKAMGSSNWRIQQIFLFNAFYLIGLGLLFGNLLGIGLGIFQHQTHFFKLDEASYYMKFVPIQLEVSDIILLNVGTALVTLLVLIIPSTLVSRISPVKAIKFK</sequence>
<evidence type="ECO:0000256" key="4">
    <source>
        <dbReference type="ARBA" id="ARBA00022692"/>
    </source>
</evidence>
<evidence type="ECO:0000256" key="1">
    <source>
        <dbReference type="ARBA" id="ARBA00004651"/>
    </source>
</evidence>
<dbReference type="InterPro" id="IPR051447">
    <property type="entry name" value="Lipoprotein-release_system"/>
</dbReference>
<keyword evidence="11" id="KW-1185">Reference proteome</keyword>
<feature type="transmembrane region" description="Helical" evidence="7">
    <location>
        <begin position="329"/>
        <end position="355"/>
    </location>
</feature>
<feature type="domain" description="ABC3 transporter permease C-terminal" evidence="8">
    <location>
        <begin position="285"/>
        <end position="410"/>
    </location>
</feature>
<keyword evidence="6 7" id="KW-0472">Membrane</keyword>
<dbReference type="InterPro" id="IPR025857">
    <property type="entry name" value="MacB_PCD"/>
</dbReference>
<dbReference type="PANTHER" id="PTHR30489">
    <property type="entry name" value="LIPOPROTEIN-RELEASING SYSTEM TRANSMEMBRANE PROTEIN LOLE"/>
    <property type="match status" value="1"/>
</dbReference>
<accession>A0A2T5J7C1</accession>
<feature type="transmembrane region" description="Helical" evidence="7">
    <location>
        <begin position="383"/>
        <end position="405"/>
    </location>
</feature>
<feature type="domain" description="MacB-like periplasmic core" evidence="9">
    <location>
        <begin position="37"/>
        <end position="204"/>
    </location>
</feature>
<keyword evidence="4 7" id="KW-0812">Transmembrane</keyword>
<dbReference type="AlphaFoldDB" id="A0A2T5J7C1"/>
<dbReference type="Proteomes" id="UP000244168">
    <property type="component" value="Unassembled WGS sequence"/>
</dbReference>
<feature type="transmembrane region" description="Helical" evidence="7">
    <location>
        <begin position="285"/>
        <end position="308"/>
    </location>
</feature>
<reference evidence="10 11" key="1">
    <citation type="submission" date="2018-04" db="EMBL/GenBank/DDBJ databases">
        <title>Genomic Encyclopedia of Archaeal and Bacterial Type Strains, Phase II (KMG-II): from individual species to whole genera.</title>
        <authorList>
            <person name="Goeker M."/>
        </authorList>
    </citation>
    <scope>NUCLEOTIDE SEQUENCE [LARGE SCALE GENOMIC DNA]</scope>
    <source>
        <strain evidence="10 11">DSM 26809</strain>
    </source>
</reference>
<gene>
    <name evidence="10" type="ORF">C8P68_106262</name>
</gene>
<evidence type="ECO:0000259" key="8">
    <source>
        <dbReference type="Pfam" id="PF02687"/>
    </source>
</evidence>
<evidence type="ECO:0000256" key="2">
    <source>
        <dbReference type="ARBA" id="ARBA00005236"/>
    </source>
</evidence>